<feature type="compositionally biased region" description="Basic and acidic residues" evidence="1">
    <location>
        <begin position="1699"/>
        <end position="1718"/>
    </location>
</feature>
<feature type="compositionally biased region" description="Polar residues" evidence="1">
    <location>
        <begin position="67"/>
        <end position="78"/>
    </location>
</feature>
<feature type="compositionally biased region" description="Basic and acidic residues" evidence="1">
    <location>
        <begin position="204"/>
        <end position="215"/>
    </location>
</feature>
<feature type="region of interest" description="Disordered" evidence="1">
    <location>
        <begin position="469"/>
        <end position="492"/>
    </location>
</feature>
<feature type="region of interest" description="Disordered" evidence="1">
    <location>
        <begin position="998"/>
        <end position="1113"/>
    </location>
</feature>
<organism evidence="3 4">
    <name type="scientific">Nicrophorus vespilloides</name>
    <name type="common">Boreal carrion beetle</name>
    <dbReference type="NCBI Taxonomy" id="110193"/>
    <lineage>
        <taxon>Eukaryota</taxon>
        <taxon>Metazoa</taxon>
        <taxon>Ecdysozoa</taxon>
        <taxon>Arthropoda</taxon>
        <taxon>Hexapoda</taxon>
        <taxon>Insecta</taxon>
        <taxon>Pterygota</taxon>
        <taxon>Neoptera</taxon>
        <taxon>Endopterygota</taxon>
        <taxon>Coleoptera</taxon>
        <taxon>Polyphaga</taxon>
        <taxon>Staphyliniformia</taxon>
        <taxon>Silphidae</taxon>
        <taxon>Nicrophorinae</taxon>
        <taxon>Nicrophorus</taxon>
    </lineage>
</organism>
<feature type="compositionally biased region" description="Basic residues" evidence="1">
    <location>
        <begin position="1065"/>
        <end position="1076"/>
    </location>
</feature>
<feature type="region of interest" description="Disordered" evidence="1">
    <location>
        <begin position="1265"/>
        <end position="1324"/>
    </location>
</feature>
<sequence>MDVAETASNAEVKHNPPVPIKTYQWEDVRRARIKGGYPWTYIDKDPFDENAKMEEKKKPQEDKLMVGSTSSIDVSVSQYLDKDVHPSQSREEEPSISASPEQMESKRAKSEEPGRKRKLSIDSSYSRVSKYSLSKLGFLKRLKETKIKLPKFSFSKSDSRLNKKSKPIEAEVAKPQEKIEKPRKNEGPMYIHIPLKPPPGETDEFSHLEFDDQKNKPIIAPIKEETKEEATEQQETPETPIDPTSPVQFIILTAPSDDEILDDTPIPETPSETDKKFFDNKRIDELKTIARDVVDRYSPETKRRSITNKEGVIIEEIEDELDLKDEEPNQEIIEEIKEELPVVEVKEKSEVEIVEVVEEVKSVVADDPMETEEIEIKEPIKKKKKGKKEKAPKLKIPESRKTDDDKLKEQDDIKRAVNINDDAKVKETLEMDVAKQVNEDVQQVTNISEAEKPIDVINNQVSEDIKLVKKNKDDEPMDVPKNQITEVAEKQDDVTLKQQDKIIVEDKPMQVETIVEQDKNNMEEEEIKVNQQDKIIIEDKPMEVNEAVKLDEQHNVDKRNTQMEDVKLELKEVKTAEDTSEKSAEEIKPIIIKSILKDDKSAKVTNKQKEETVKKVDDKSAGKANKKEPLFSRLKGKFTKTKVEEVKAPVKTPVVVAKQSERNKDTRESYRIPLHSEESMDRESLDLRLKEDIISDQPIDIIATPNLEDVTQKETLVEEEKPIDVIDEKRSEVDDKTTLKEEPIDDMIMQDDTNIKAVDEVNVEEEVKPINVSIEKEVIPVVEKERIKDEIKMSVDEEDGLKTESTVVEVLAEIIKEDVTELKKLSPILKKRVSFKRRSKEEKEGIYEDVLIAGDNANISQSMSVDEEKTYLDGKIMKDTSLEEDYDKWSKVNDHEYEPINPPEEVLHRTTKASTPVTDSDIEFLAARAADIEMRTTGIITVQDQQSKGVDAIFVPLSSALKEPEVEEKKELPAEGHGKKFQEAIKHQATNLRRQASILGEKASSQAEKIHTRVKSIKRPKMDKPKFKKPNLPTLKISKPNMPKFNRPKMPEFKRPQFKKPSMPHFKKPNLPHIKKPNISFTLPKRKEGGGGGTAHTSRQYSTESNYGDSKRNIFDFSTYPRLFKKKKEQDEEEVQTPRNGTDITPDSERSTLPSFSRWKGKFTKAKVEDVPVQSSTSVVSKESERSTDTRDSYRIPLHSDESMDRESLDLRSKEARESIERSRREDSLERRMALDKIEAENRYRDEMELESDYIKENQEIQRASSMNEKLNERWSRGTFQPQITDLDAPQELPPQESSSSGDLPRRGVLEEINSDEFFLRQKGISEDNMEVVAYLSSEIREAFRTPSNALNQMEDNIRSSNHSLPEAPKRRPMKKPKRKKTPHVSQEAIHYDQDSINTEPEEYPKEYYPEDEPEPERPRRRNKKNDDVDLDGLEDQIIRQLNREISDENILYENEHMQGIEQPGIVVSDPYQEAFFHVNPSAPPRKHKSLKSLNDSINEENMENSIERYRMEHEYQIPTPDEPPKRPFRTRSRTRSQSTSIQQEEDLSSKRTDSLDSECVPCAEEPCSRVLCDYMGYSVIDKSRIRDPPLPPCAPRRKRSVKSNVSEQEQERFFTVPRRLYNNEQPIRPLRNYSTLGPSRPPRKRSVPNLTDEEKENVTGSQYIEMEDDYHTKNLQSGDVIQKMRDRPLPAPPRPPRRGKDVQRAPLRDITPEKNLQEAEVSVQTEPLPDDFVCEELVHEEHDKVITPSVDKKPIREFEHQETITHGALIVQPFSGEIEETPMETFSKSTERIITIRREVDEDSEIPEEFKLLQSPAVIERIIERHVPTQLEPNQEVELLKTQKLQVADLDVDRLAVNELHASKIKVGEIESSSINVNEINSNSGNLVVSGIELPPSFFRELVEKLQEQKEKDEAEKAEQKKTPIEENVAPQKPPRTFEPAEKVPERVQEHIYEPIDEEEPSVSKESKPQDIVEETHEEISETVDAKEVETVETTVEQVDEACKEEISPIYEEIKTQETPPPRPPQPALDPIYLPSQPPPSFYALRSPPVAFKDFDIDDDIPMAPRRRRPHKAAVPSVSSSEDEAAAPPSRRRHRTPEPSIPQLTGQLTRACVTAADQQLKRLLRHLTQLIIGHSIPGLDGKQDVNVAVVVLLVLVASIILLGWGNGKNVHHHHWEYFNPPKDI</sequence>
<feature type="compositionally biased region" description="Basic and acidic residues" evidence="1">
    <location>
        <begin position="1940"/>
        <end position="1955"/>
    </location>
</feature>
<keyword evidence="2" id="KW-0812">Transmembrane</keyword>
<feature type="compositionally biased region" description="Basic residues" evidence="1">
    <location>
        <begin position="1371"/>
        <end position="1383"/>
    </location>
</feature>
<dbReference type="Proteomes" id="UP000695000">
    <property type="component" value="Unplaced"/>
</dbReference>
<feature type="compositionally biased region" description="Basic and acidic residues" evidence="1">
    <location>
        <begin position="1182"/>
        <end position="1234"/>
    </location>
</feature>
<feature type="region of interest" description="Disordered" evidence="1">
    <location>
        <begin position="1347"/>
        <end position="1436"/>
    </location>
</feature>
<feature type="compositionally biased region" description="Polar residues" evidence="1">
    <location>
        <begin position="1095"/>
        <end position="1108"/>
    </location>
</feature>
<feature type="compositionally biased region" description="Polar residues" evidence="1">
    <location>
        <begin position="1137"/>
        <end position="1155"/>
    </location>
</feature>
<feature type="region of interest" description="Disordered" evidence="1">
    <location>
        <begin position="2062"/>
        <end position="2104"/>
    </location>
</feature>
<feature type="region of interest" description="Disordered" evidence="1">
    <location>
        <begin position="600"/>
        <end position="629"/>
    </location>
</feature>
<keyword evidence="2" id="KW-1133">Transmembrane helix</keyword>
<feature type="compositionally biased region" description="Basic and acidic residues" evidence="1">
    <location>
        <begin position="1963"/>
        <end position="1991"/>
    </location>
</feature>
<feature type="region of interest" description="Disordered" evidence="1">
    <location>
        <begin position="38"/>
        <end position="121"/>
    </location>
</feature>
<keyword evidence="2" id="KW-0472">Membrane</keyword>
<feature type="region of interest" description="Disordered" evidence="1">
    <location>
        <begin position="1910"/>
        <end position="1993"/>
    </location>
</feature>
<dbReference type="GeneID" id="108569696"/>
<evidence type="ECO:0000313" key="3">
    <source>
        <dbReference type="Proteomes" id="UP000695000"/>
    </source>
</evidence>
<feature type="region of interest" description="Disordered" evidence="1">
    <location>
        <begin position="1626"/>
        <end position="1724"/>
    </location>
</feature>
<feature type="compositionally biased region" description="Basic and acidic residues" evidence="1">
    <location>
        <begin position="103"/>
        <end position="114"/>
    </location>
</feature>
<accession>A0ABM1NJ35</accession>
<feature type="compositionally biased region" description="Basic and acidic residues" evidence="1">
    <location>
        <begin position="80"/>
        <end position="93"/>
    </location>
</feature>
<evidence type="ECO:0000313" key="4">
    <source>
        <dbReference type="RefSeq" id="XP_017786835.1"/>
    </source>
</evidence>
<feature type="transmembrane region" description="Helical" evidence="2">
    <location>
        <begin position="2146"/>
        <end position="2165"/>
    </location>
</feature>
<feature type="compositionally biased region" description="Pro residues" evidence="1">
    <location>
        <begin position="2020"/>
        <end position="2029"/>
    </location>
</feature>
<keyword evidence="3" id="KW-1185">Reference proteome</keyword>
<feature type="compositionally biased region" description="Basic and acidic residues" evidence="1">
    <location>
        <begin position="659"/>
        <end position="683"/>
    </location>
</feature>
<feature type="compositionally biased region" description="Basic and acidic residues" evidence="1">
    <location>
        <begin position="42"/>
        <end position="64"/>
    </location>
</feature>
<name>A0ABM1NJ35_NICVS</name>
<feature type="region of interest" description="Disordered" evidence="1">
    <location>
        <begin position="153"/>
        <end position="276"/>
    </location>
</feature>
<dbReference type="RefSeq" id="XP_017786835.1">
    <property type="nucleotide sequence ID" value="XM_017931346.1"/>
</dbReference>
<feature type="region of interest" description="Disordered" evidence="1">
    <location>
        <begin position="1126"/>
        <end position="1234"/>
    </location>
</feature>
<feature type="region of interest" description="Disordered" evidence="1">
    <location>
        <begin position="895"/>
        <end position="914"/>
    </location>
</feature>
<feature type="compositionally biased region" description="Basic and acidic residues" evidence="1">
    <location>
        <begin position="1910"/>
        <end position="1926"/>
    </location>
</feature>
<proteinExistence type="predicted"/>
<feature type="region of interest" description="Disordered" evidence="1">
    <location>
        <begin position="365"/>
        <end position="409"/>
    </location>
</feature>
<feature type="region of interest" description="Disordered" evidence="1">
    <location>
        <begin position="2011"/>
        <end position="2039"/>
    </location>
</feature>
<feature type="compositionally biased region" description="Basic and acidic residues" evidence="1">
    <location>
        <begin position="389"/>
        <end position="409"/>
    </location>
</feature>
<evidence type="ECO:0000256" key="2">
    <source>
        <dbReference type="SAM" id="Phobius"/>
    </source>
</evidence>
<gene>
    <name evidence="4" type="primary">LOC108569696</name>
</gene>
<feature type="region of interest" description="Disordered" evidence="1">
    <location>
        <begin position="657"/>
        <end position="683"/>
    </location>
</feature>
<protein>
    <submittedName>
        <fullName evidence="4">Titin isoform X1</fullName>
    </submittedName>
</protein>
<reference evidence="4" key="1">
    <citation type="submission" date="2025-08" db="UniProtKB">
        <authorList>
            <consortium name="RefSeq"/>
        </authorList>
    </citation>
    <scope>IDENTIFICATION</scope>
    <source>
        <tissue evidence="4">Whole Larva</tissue>
    </source>
</reference>
<feature type="compositionally biased region" description="Polar residues" evidence="1">
    <location>
        <begin position="1347"/>
        <end position="1364"/>
    </location>
</feature>
<feature type="region of interest" description="Disordered" evidence="1">
    <location>
        <begin position="1587"/>
        <end position="1611"/>
    </location>
</feature>
<feature type="compositionally biased region" description="Basic and acidic residues" evidence="1">
    <location>
        <begin position="157"/>
        <end position="186"/>
    </location>
</feature>
<evidence type="ECO:0000256" key="1">
    <source>
        <dbReference type="SAM" id="MobiDB-lite"/>
    </source>
</evidence>
<feature type="region of interest" description="Disordered" evidence="1">
    <location>
        <begin position="1515"/>
        <end position="1557"/>
    </location>
</feature>